<name>A0A150SCB9_SORCE</name>
<dbReference type="Proteomes" id="UP000075515">
    <property type="component" value="Unassembled WGS sequence"/>
</dbReference>
<comment type="caution">
    <text evidence="1">The sequence shown here is derived from an EMBL/GenBank/DDBJ whole genome shotgun (WGS) entry which is preliminary data.</text>
</comment>
<organism evidence="1 2">
    <name type="scientific">Sorangium cellulosum</name>
    <name type="common">Polyangium cellulosum</name>
    <dbReference type="NCBI Taxonomy" id="56"/>
    <lineage>
        <taxon>Bacteria</taxon>
        <taxon>Pseudomonadati</taxon>
        <taxon>Myxococcota</taxon>
        <taxon>Polyangia</taxon>
        <taxon>Polyangiales</taxon>
        <taxon>Polyangiaceae</taxon>
        <taxon>Sorangium</taxon>
    </lineage>
</organism>
<reference evidence="1 2" key="1">
    <citation type="submission" date="2014-02" db="EMBL/GenBank/DDBJ databases">
        <title>The small core and large imbalanced accessory genome model reveals a collaborative survival strategy of Sorangium cellulosum strains in nature.</title>
        <authorList>
            <person name="Han K."/>
            <person name="Peng R."/>
            <person name="Blom J."/>
            <person name="Li Y.-Z."/>
        </authorList>
    </citation>
    <scope>NUCLEOTIDE SEQUENCE [LARGE SCALE GENOMIC DNA]</scope>
    <source>
        <strain evidence="1 2">So0149</strain>
    </source>
</reference>
<sequence>MRSFIATMVYELHPDTPADARKLLRAHLVGRRWQDRHEGAAMPSTAVWIRRSAEDHETTDDLHAACARDLAEAAAAVARAGRPIHVTRAWIQVSGAGTYGLAPATRPAG</sequence>
<protein>
    <submittedName>
        <fullName evidence="1">Uncharacterized protein</fullName>
    </submittedName>
</protein>
<dbReference type="AlphaFoldDB" id="A0A150SCB9"/>
<evidence type="ECO:0000313" key="1">
    <source>
        <dbReference type="EMBL" id="KYF90095.1"/>
    </source>
</evidence>
<proteinExistence type="predicted"/>
<gene>
    <name evidence="1" type="ORF">BE18_22465</name>
</gene>
<dbReference type="EMBL" id="JEMC01002167">
    <property type="protein sequence ID" value="KYF90095.1"/>
    <property type="molecule type" value="Genomic_DNA"/>
</dbReference>
<accession>A0A150SCB9</accession>
<evidence type="ECO:0000313" key="2">
    <source>
        <dbReference type="Proteomes" id="UP000075515"/>
    </source>
</evidence>